<keyword evidence="1" id="KW-1133">Transmembrane helix</keyword>
<organism evidence="2 3">
    <name type="scientific">Mycena chlorophos</name>
    <name type="common">Agaric fungus</name>
    <name type="synonym">Agaricus chlorophos</name>
    <dbReference type="NCBI Taxonomy" id="658473"/>
    <lineage>
        <taxon>Eukaryota</taxon>
        <taxon>Fungi</taxon>
        <taxon>Dikarya</taxon>
        <taxon>Basidiomycota</taxon>
        <taxon>Agaricomycotina</taxon>
        <taxon>Agaricomycetes</taxon>
        <taxon>Agaricomycetidae</taxon>
        <taxon>Agaricales</taxon>
        <taxon>Marasmiineae</taxon>
        <taxon>Mycenaceae</taxon>
        <taxon>Mycena</taxon>
    </lineage>
</organism>
<keyword evidence="1" id="KW-0812">Transmembrane</keyword>
<comment type="caution">
    <text evidence="2">The sequence shown here is derived from an EMBL/GenBank/DDBJ whole genome shotgun (WGS) entry which is preliminary data.</text>
</comment>
<accession>A0A8H6WNX2</accession>
<feature type="transmembrane region" description="Helical" evidence="1">
    <location>
        <begin position="44"/>
        <end position="65"/>
    </location>
</feature>
<evidence type="ECO:0000256" key="1">
    <source>
        <dbReference type="SAM" id="Phobius"/>
    </source>
</evidence>
<dbReference type="Proteomes" id="UP000613580">
    <property type="component" value="Unassembled WGS sequence"/>
</dbReference>
<evidence type="ECO:0000313" key="3">
    <source>
        <dbReference type="Proteomes" id="UP000613580"/>
    </source>
</evidence>
<name>A0A8H6WNX2_MYCCL</name>
<dbReference type="OrthoDB" id="3056248at2759"/>
<dbReference type="EMBL" id="JACAZE010000003">
    <property type="protein sequence ID" value="KAF7319194.1"/>
    <property type="molecule type" value="Genomic_DNA"/>
</dbReference>
<evidence type="ECO:0000313" key="2">
    <source>
        <dbReference type="EMBL" id="KAF7319194.1"/>
    </source>
</evidence>
<keyword evidence="1" id="KW-0472">Membrane</keyword>
<protein>
    <submittedName>
        <fullName evidence="2">Uncharacterized protein</fullName>
    </submittedName>
</protein>
<gene>
    <name evidence="2" type="ORF">HMN09_00256000</name>
</gene>
<keyword evidence="3" id="KW-1185">Reference proteome</keyword>
<reference evidence="2" key="1">
    <citation type="submission" date="2020-05" db="EMBL/GenBank/DDBJ databases">
        <title>Mycena genomes resolve the evolution of fungal bioluminescence.</title>
        <authorList>
            <person name="Tsai I.J."/>
        </authorList>
    </citation>
    <scope>NUCLEOTIDE SEQUENCE</scope>
    <source>
        <strain evidence="2">110903Hualien_Pintung</strain>
    </source>
</reference>
<dbReference type="AlphaFoldDB" id="A0A8H6WNX2"/>
<proteinExistence type="predicted"/>
<sequence>MQLFAARADSSAAASPVPSPSGSSSSSICGLGFGSCNSGPSATLYLYLSIGTLMLVAALTMGVIWRAQQIRRMRIARAVAMKRPSKRGPKPKMVDVYIEPPSMESAGLVDGSSWAKIQPVSLDRKRIPGTASGSATIGTLIAMPSALLVPRSAKHAEEEPLPYLEVGVVRCQYHDGELEGENIGEKYFRPPDDVAVV</sequence>